<comment type="similarity">
    <text evidence="2">Belongs to the outer membrane factor (OMF) (TC 1.B.17) family.</text>
</comment>
<dbReference type="Gene3D" id="3.30.70.1430">
    <property type="entry name" value="Multidrug efflux transporter AcrB pore domain"/>
    <property type="match status" value="2"/>
</dbReference>
<feature type="transmembrane region" description="Helical" evidence="10">
    <location>
        <begin position="904"/>
        <end position="923"/>
    </location>
</feature>
<proteinExistence type="inferred from homology"/>
<dbReference type="InterPro" id="IPR003423">
    <property type="entry name" value="OMP_efflux"/>
</dbReference>
<dbReference type="InterPro" id="IPR004763">
    <property type="entry name" value="CusA-like"/>
</dbReference>
<feature type="transmembrane region" description="Helical" evidence="10">
    <location>
        <begin position="929"/>
        <end position="954"/>
    </location>
</feature>
<dbReference type="Proteomes" id="UP000245379">
    <property type="component" value="Unassembled WGS sequence"/>
</dbReference>
<feature type="transmembrane region" description="Helical" evidence="10">
    <location>
        <begin position="344"/>
        <end position="360"/>
    </location>
</feature>
<reference evidence="11 12" key="1">
    <citation type="submission" date="2018-05" db="EMBL/GenBank/DDBJ databases">
        <title>Pedobacter paludis sp. nov., isolated from wetland soil.</title>
        <authorList>
            <person name="Zhang Y."/>
            <person name="Wang G."/>
        </authorList>
    </citation>
    <scope>NUCLEOTIDE SEQUENCE [LARGE SCALE GENOMIC DNA]</scope>
    <source>
        <strain evidence="11 12">KCTC22721</strain>
    </source>
</reference>
<comment type="similarity">
    <text evidence="3">Belongs to the resistance-nodulation-cell division (RND) (TC 2.A.6) family.</text>
</comment>
<dbReference type="SUPFAM" id="SSF82714">
    <property type="entry name" value="Multidrug efflux transporter AcrB TolC docking domain, DN and DC subdomains"/>
    <property type="match status" value="2"/>
</dbReference>
<dbReference type="SUPFAM" id="SSF82866">
    <property type="entry name" value="Multidrug efflux transporter AcrB transmembrane domain"/>
    <property type="match status" value="2"/>
</dbReference>
<dbReference type="OrthoDB" id="9760604at2"/>
<dbReference type="GO" id="GO:0015562">
    <property type="term" value="F:efflux transmembrane transporter activity"/>
    <property type="evidence" value="ECO:0007669"/>
    <property type="project" value="InterPro"/>
</dbReference>
<gene>
    <name evidence="11" type="ORF">DHW03_01135</name>
</gene>
<protein>
    <submittedName>
        <fullName evidence="11">CusA/CzcA family heavy metal efflux RND transporter</fullName>
    </submittedName>
</protein>
<name>A0A317ERM5_9SPHI</name>
<feature type="transmembrane region" description="Helical" evidence="10">
    <location>
        <begin position="484"/>
        <end position="507"/>
    </location>
</feature>
<dbReference type="RefSeq" id="WP_109923925.1">
    <property type="nucleotide sequence ID" value="NZ_QGNZ01000001.1"/>
</dbReference>
<dbReference type="Gene3D" id="3.30.70.1440">
    <property type="entry name" value="Multidrug efflux transporter AcrB pore domain"/>
    <property type="match status" value="1"/>
</dbReference>
<accession>A0A317ERM5</accession>
<evidence type="ECO:0000313" key="12">
    <source>
        <dbReference type="Proteomes" id="UP000245379"/>
    </source>
</evidence>
<evidence type="ECO:0000256" key="6">
    <source>
        <dbReference type="ARBA" id="ARBA00022692"/>
    </source>
</evidence>
<feature type="transmembrane region" description="Helical" evidence="10">
    <location>
        <begin position="542"/>
        <end position="559"/>
    </location>
</feature>
<evidence type="ECO:0000256" key="2">
    <source>
        <dbReference type="ARBA" id="ARBA00007613"/>
    </source>
</evidence>
<keyword evidence="7 10" id="KW-1133">Transmembrane helix</keyword>
<dbReference type="GO" id="GO:0008324">
    <property type="term" value="F:monoatomic cation transmembrane transporter activity"/>
    <property type="evidence" value="ECO:0007669"/>
    <property type="project" value="InterPro"/>
</dbReference>
<dbReference type="PANTHER" id="PTHR32063:SF24">
    <property type="entry name" value="CATION EFFLUX SYSTEM (ACRB_ACRD_ACRF FAMILY)"/>
    <property type="match status" value="1"/>
</dbReference>
<evidence type="ECO:0000256" key="7">
    <source>
        <dbReference type="ARBA" id="ARBA00022989"/>
    </source>
</evidence>
<keyword evidence="12" id="KW-1185">Reference proteome</keyword>
<evidence type="ECO:0000256" key="10">
    <source>
        <dbReference type="SAM" id="Phobius"/>
    </source>
</evidence>
<evidence type="ECO:0000256" key="8">
    <source>
        <dbReference type="ARBA" id="ARBA00023136"/>
    </source>
</evidence>
<dbReference type="SUPFAM" id="SSF56954">
    <property type="entry name" value="Outer membrane efflux proteins (OEP)"/>
    <property type="match status" value="1"/>
</dbReference>
<dbReference type="EMBL" id="QGNZ01000001">
    <property type="protein sequence ID" value="PWS28493.1"/>
    <property type="molecule type" value="Genomic_DNA"/>
</dbReference>
<evidence type="ECO:0000256" key="3">
    <source>
        <dbReference type="ARBA" id="ARBA00010942"/>
    </source>
</evidence>
<comment type="caution">
    <text evidence="11">The sequence shown here is derived from an EMBL/GenBank/DDBJ whole genome shotgun (WGS) entry which is preliminary data.</text>
</comment>
<dbReference type="InterPro" id="IPR001036">
    <property type="entry name" value="Acrflvin-R"/>
</dbReference>
<feature type="transmembrane region" description="Helical" evidence="10">
    <location>
        <begin position="878"/>
        <end position="897"/>
    </location>
</feature>
<feature type="coiled-coil region" evidence="9">
    <location>
        <begin position="1223"/>
        <end position="1250"/>
    </location>
</feature>
<dbReference type="GO" id="GO:0042910">
    <property type="term" value="F:xenobiotic transmembrane transporter activity"/>
    <property type="evidence" value="ECO:0007669"/>
    <property type="project" value="TreeGrafter"/>
</dbReference>
<keyword evidence="6 10" id="KW-0812">Transmembrane</keyword>
<dbReference type="Gene3D" id="1.20.1600.10">
    <property type="entry name" value="Outer membrane efflux proteins (OEP)"/>
    <property type="match status" value="1"/>
</dbReference>
<dbReference type="Gene3D" id="1.20.1640.10">
    <property type="entry name" value="Multidrug efflux transporter AcrB transmembrane domain"/>
    <property type="match status" value="2"/>
</dbReference>
<dbReference type="PANTHER" id="PTHR32063">
    <property type="match status" value="1"/>
</dbReference>
<keyword evidence="9" id="KW-0175">Coiled coil</keyword>
<dbReference type="InterPro" id="IPR027463">
    <property type="entry name" value="AcrB_DN_DC_subdom"/>
</dbReference>
<feature type="transmembrane region" description="Helical" evidence="10">
    <location>
        <begin position="452"/>
        <end position="472"/>
    </location>
</feature>
<dbReference type="Gene3D" id="3.30.70.1320">
    <property type="entry name" value="Multidrug efflux transporter AcrB pore domain like"/>
    <property type="match status" value="1"/>
</dbReference>
<keyword evidence="4" id="KW-0813">Transport</keyword>
<feature type="transmembrane region" description="Helical" evidence="10">
    <location>
        <begin position="367"/>
        <end position="387"/>
    </location>
</feature>
<dbReference type="Pfam" id="PF00873">
    <property type="entry name" value="ACR_tran"/>
    <property type="match status" value="1"/>
</dbReference>
<dbReference type="NCBIfam" id="TIGR00914">
    <property type="entry name" value="2A0601"/>
    <property type="match status" value="1"/>
</dbReference>
<feature type="transmembrane region" description="Helical" evidence="10">
    <location>
        <begin position="393"/>
        <end position="416"/>
    </location>
</feature>
<dbReference type="GO" id="GO:0005886">
    <property type="term" value="C:plasma membrane"/>
    <property type="evidence" value="ECO:0007669"/>
    <property type="project" value="UniProtKB-SubCell"/>
</dbReference>
<feature type="transmembrane region" description="Helical" evidence="10">
    <location>
        <begin position="1008"/>
        <end position="1034"/>
    </location>
</feature>
<dbReference type="Pfam" id="PF02321">
    <property type="entry name" value="OEP"/>
    <property type="match status" value="1"/>
</dbReference>
<feature type="transmembrane region" description="Helical" evidence="10">
    <location>
        <begin position="975"/>
        <end position="996"/>
    </location>
</feature>
<evidence type="ECO:0000256" key="5">
    <source>
        <dbReference type="ARBA" id="ARBA00022475"/>
    </source>
</evidence>
<sequence>MFEKIISFSIKNKITIGLATLALVLVGIYSAYHLPIDAQPDITNNQVQIITQAPSLGAQEVEQFITAPIELSMANISGIIEKRSISRSGISVITIVFKDDVDIYWARTQVNAQLKEAEASIPSGLGEPMLAPITTGLGEIYQYVIHTKKGYHDKYTATDLRTLQDWLVRTQLAGTVGVAEVSGWGGYVKQYEIALDNDKLNSLGLTIPEIYEALENNNENTGGSYIEQQKNAYFIRGLGQVQNLDDIRKIVVKNVNGTPILIRDVATVQFGSATRYGAVTRNGEGEVVAGVTLMLKGENFSEVIKNVKERMTQVQKSLPEGVVIEPFIDRTELVGRAIGTVKQNLLEGALIVVFVLVLLLGNWRAGLVVASVIPLAMLFAFSMMQLFGVSGNLMSLGAIDFGLIVDGAVIIVESVVHHITTGKYRKEGILKLTSAQMDTEVKESASKLMKSAAFGQIIILIVYLPLLSLIGIEGKMFKPMAQTVAFAILGAFILSLTYVPMASALFLSKNTAPKRNISDRLIEFLQRIYQRALINILKIKKLAVAIVVLVFAVAIWAFTNMGGEFIPTLEEGDLTVEISMAQGTSLSEVVSTFGKAEKLLKNKFPEIKQAVTRIGSSEIPTDPMPMERGDMMLSMLPKKEWKSAGSREEMMEKMEEELAIIPGINVEISQPMQMRFNELMTGIRQDVAVKIYGSDLEVLAVQANKIAKMISPVEGVNEPFIEKVDGLPQIQVAYDRDKMAQYGLNIRNVNMILKTAFAGSVTGVVFEGEKRFDMVIRLNRDLRENISGVENLLIPLPSGNKVPLNQVASIQFKDAPAQISREGGNRRIYVGFNVKGRDIETTVKEIQEKLNRELKLPSGYYITYGGQFQNLQAAKTRLSIAVPAALILILLLLYVTFRSVKDSLLIFTAVPLASIGGIAALLLRGMPFSISAGVGFIALFGVAVLNGIVLIGYFNQLRDEGIGNIYERVLEGTRTRLRPVLMTACVASLGFLPMALSSSAGAEVQKPLATVVIGGLITATLLTLFILPCLYLLFNKKESTKVSIHKGVATLLIMCGLMVSGTFMANAQKSKAITLDSAISLALKNNLQLRSSRLTVEQSRVLQKSGTDIAKTEVLLTQDPTSGGNMDNSIGISQNIAWPGLYKNNRKLLNQQTILAERTNRSLESEIIRNVKNAWYSYLLNRETLRVLNFQDSIYTNFVKKAEIRLKTGETSKLELISATSKSQEVRAMRANAEAELKNSESTLKQLLNLGAKLNIAESGLIAPFEVAPSIDPSLNAQSKIELQNIEVAGARLAVERSKSLPEFTVGYSQQLLISGFNPANISRTYSPGTRIAGVQLGIAVPLFNGANRSRINAEKIAVEVARSNYENVQSQISLAYNQELEHYATFRKLVDYYNSSGLKLADEQSRIAQVSFNLGEIGYLEYIQHISGAVQTKLAYIEALSQLNQSAIQLQYLKGN</sequence>
<evidence type="ECO:0000256" key="9">
    <source>
        <dbReference type="SAM" id="Coils"/>
    </source>
</evidence>
<evidence type="ECO:0000313" key="11">
    <source>
        <dbReference type="EMBL" id="PWS28493.1"/>
    </source>
</evidence>
<evidence type="ECO:0000256" key="4">
    <source>
        <dbReference type="ARBA" id="ARBA00022448"/>
    </source>
</evidence>
<dbReference type="Gene3D" id="3.30.2090.10">
    <property type="entry name" value="Multidrug efflux transporter AcrB TolC docking domain, DN and DC subdomains"/>
    <property type="match status" value="2"/>
</dbReference>
<feature type="transmembrane region" description="Helical" evidence="10">
    <location>
        <begin position="1046"/>
        <end position="1065"/>
    </location>
</feature>
<keyword evidence="5" id="KW-1003">Cell membrane</keyword>
<evidence type="ECO:0000256" key="1">
    <source>
        <dbReference type="ARBA" id="ARBA00004651"/>
    </source>
</evidence>
<dbReference type="PRINTS" id="PR00702">
    <property type="entry name" value="ACRIFLAVINRP"/>
</dbReference>
<comment type="subcellular location">
    <subcellularLocation>
        <location evidence="1">Cell membrane</location>
        <topology evidence="1">Multi-pass membrane protein</topology>
    </subcellularLocation>
</comment>
<dbReference type="SUPFAM" id="SSF82693">
    <property type="entry name" value="Multidrug efflux transporter AcrB pore domain, PN1, PN2, PC1 and PC2 subdomains"/>
    <property type="match status" value="2"/>
</dbReference>
<keyword evidence="8 10" id="KW-0472">Membrane</keyword>
<organism evidence="11 12">
    <name type="scientific">Pedobacter yonginense</name>
    <dbReference type="NCBI Taxonomy" id="651869"/>
    <lineage>
        <taxon>Bacteria</taxon>
        <taxon>Pseudomonadati</taxon>
        <taxon>Bacteroidota</taxon>
        <taxon>Sphingobacteriia</taxon>
        <taxon>Sphingobacteriales</taxon>
        <taxon>Sphingobacteriaceae</taxon>
        <taxon>Pedobacter</taxon>
    </lineage>
</organism>